<protein>
    <submittedName>
        <fullName evidence="4">Uncharacterized protein</fullName>
    </submittedName>
</protein>
<organism evidence="4 5">
    <name type="scientific">Intrasporangium calvum (strain ATCC 23552 / DSM 43043 / JCM 3097 / NBRC 12989 / NCIMB 10167 / NRRL B-3866 / 7 KIP)</name>
    <dbReference type="NCBI Taxonomy" id="710696"/>
    <lineage>
        <taxon>Bacteria</taxon>
        <taxon>Bacillati</taxon>
        <taxon>Actinomycetota</taxon>
        <taxon>Actinomycetes</taxon>
        <taxon>Micrococcales</taxon>
        <taxon>Intrasporangiaceae</taxon>
        <taxon>Intrasporangium</taxon>
    </lineage>
</organism>
<feature type="region of interest" description="Disordered" evidence="1">
    <location>
        <begin position="147"/>
        <end position="173"/>
    </location>
</feature>
<keyword evidence="2" id="KW-0472">Membrane</keyword>
<keyword evidence="5" id="KW-1185">Reference proteome</keyword>
<dbReference type="KEGG" id="ica:Intca_2103"/>
<feature type="transmembrane region" description="Helical" evidence="2">
    <location>
        <begin position="124"/>
        <end position="143"/>
    </location>
</feature>
<name>E6SD25_INTC7</name>
<gene>
    <name evidence="4" type="ordered locus">Intca_2103</name>
</gene>
<dbReference type="Proteomes" id="UP000008914">
    <property type="component" value="Chromosome"/>
</dbReference>
<evidence type="ECO:0000256" key="2">
    <source>
        <dbReference type="SAM" id="Phobius"/>
    </source>
</evidence>
<evidence type="ECO:0000256" key="1">
    <source>
        <dbReference type="SAM" id="MobiDB-lite"/>
    </source>
</evidence>
<keyword evidence="3" id="KW-0732">Signal</keyword>
<feature type="chain" id="PRO_5003209046" evidence="3">
    <location>
        <begin position="33"/>
        <end position="173"/>
    </location>
</feature>
<dbReference type="RefSeq" id="WP_013492928.1">
    <property type="nucleotide sequence ID" value="NC_014830.1"/>
</dbReference>
<dbReference type="HOGENOM" id="CLU_1545551_0_0_11"/>
<keyword evidence="2" id="KW-1133">Transmembrane helix</keyword>
<dbReference type="EMBL" id="CP002343">
    <property type="protein sequence ID" value="ADU48613.1"/>
    <property type="molecule type" value="Genomic_DNA"/>
</dbReference>
<proteinExistence type="predicted"/>
<feature type="signal peptide" evidence="3">
    <location>
        <begin position="1"/>
        <end position="32"/>
    </location>
</feature>
<reference evidence="4 5" key="1">
    <citation type="journal article" date="2010" name="Stand. Genomic Sci.">
        <title>Complete genome sequence of Intrasporangium calvum type strain (7 KIP).</title>
        <authorList>
            <person name="Del Rio T.G."/>
            <person name="Chertkov O."/>
            <person name="Yasawong M."/>
            <person name="Lucas S."/>
            <person name="Deshpande S."/>
            <person name="Cheng J.F."/>
            <person name="Detter C."/>
            <person name="Tapia R."/>
            <person name="Han C."/>
            <person name="Goodwin L."/>
            <person name="Pitluck S."/>
            <person name="Liolios K."/>
            <person name="Ivanova N."/>
            <person name="Mavromatis K."/>
            <person name="Pati A."/>
            <person name="Chen A."/>
            <person name="Palaniappan K."/>
            <person name="Land M."/>
            <person name="Hauser L."/>
            <person name="Chang Y.J."/>
            <person name="Jeffries C.D."/>
            <person name="Rohde M."/>
            <person name="Pukall R."/>
            <person name="Sikorski J."/>
            <person name="Goker M."/>
            <person name="Woyke T."/>
            <person name="Bristow J."/>
            <person name="Eisen J.A."/>
            <person name="Markowitz V."/>
            <person name="Hugenholtz P."/>
            <person name="Kyrpides N.C."/>
            <person name="Klenk H.P."/>
            <person name="Lapidus A."/>
        </authorList>
    </citation>
    <scope>NUCLEOTIDE SEQUENCE [LARGE SCALE GENOMIC DNA]</scope>
    <source>
        <strain evidence="5">ATCC 23552 / DSM 43043 / JCM 3097 / NBRC 12989 / 7 KIP</strain>
    </source>
</reference>
<evidence type="ECO:0000256" key="3">
    <source>
        <dbReference type="SAM" id="SignalP"/>
    </source>
</evidence>
<evidence type="ECO:0000313" key="4">
    <source>
        <dbReference type="EMBL" id="ADU48613.1"/>
    </source>
</evidence>
<accession>E6SD25</accession>
<dbReference type="AlphaFoldDB" id="E6SD25"/>
<evidence type="ECO:0000313" key="5">
    <source>
        <dbReference type="Proteomes" id="UP000008914"/>
    </source>
</evidence>
<keyword evidence="2" id="KW-0812">Transmembrane</keyword>
<feature type="region of interest" description="Disordered" evidence="1">
    <location>
        <begin position="43"/>
        <end position="117"/>
    </location>
</feature>
<sequence length="173" mass="17517">MRRRLIIKVGLYPLVAAGTLLAIGAVTESAAAAPPGIAVALPQDCDVSGGQPGGEHAPGGHDDHGGGAAGEGGMDHSQMADGEMDHSQMGDGEMDHSQMGDGEMDHSSHGSGSVAAPDDASRNLVLGGFAGVNAGVLAGAGILRRRTASRRERHVAARTTARPARRVTEGDER</sequence>
<dbReference type="STRING" id="710696.Intca_2103"/>
<feature type="compositionally biased region" description="Basic and acidic residues" evidence="1">
    <location>
        <begin position="83"/>
        <end position="108"/>
    </location>
</feature>